<feature type="domain" description="Putative auto-transporter adhesin head GIN" evidence="1">
    <location>
        <begin position="58"/>
        <end position="218"/>
    </location>
</feature>
<dbReference type="RefSeq" id="WP_249867287.1">
    <property type="nucleotide sequence ID" value="NZ_JAMGBC010000001.1"/>
</dbReference>
<keyword evidence="3" id="KW-1185">Reference proteome</keyword>
<reference evidence="2" key="1">
    <citation type="submission" date="2022-05" db="EMBL/GenBank/DDBJ databases">
        <authorList>
            <person name="Jo J.-H."/>
            <person name="Im W.-T."/>
        </authorList>
    </citation>
    <scope>NUCLEOTIDE SEQUENCE</scope>
    <source>
        <strain evidence="2">RG327</strain>
    </source>
</reference>
<protein>
    <submittedName>
        <fullName evidence="2">DUF2807 domain-containing protein</fullName>
    </submittedName>
</protein>
<dbReference type="PANTHER" id="PTHR39200:SF1">
    <property type="entry name" value="AUTO-TRANSPORTER ADHESIN HEAD GIN DOMAIN-CONTAINING PROTEIN-RELATED"/>
    <property type="match status" value="1"/>
</dbReference>
<organism evidence="2 3">
    <name type="scientific">Sphingomonas anseongensis</name>
    <dbReference type="NCBI Taxonomy" id="2908207"/>
    <lineage>
        <taxon>Bacteria</taxon>
        <taxon>Pseudomonadati</taxon>
        <taxon>Pseudomonadota</taxon>
        <taxon>Alphaproteobacteria</taxon>
        <taxon>Sphingomonadales</taxon>
        <taxon>Sphingomonadaceae</taxon>
        <taxon>Sphingomonas</taxon>
    </lineage>
</organism>
<sequence length="235" mass="24949">MSRHQTVLIIAAAALVSTALIVPTSGVLAESWTTVTVDHRPIVQGSGHVVQQRRDVGDFRRVETLGSEDVDVRFGPTRSVVIAADDNILPLLSSRVVGGTLKFESRGSYRMRGPIRVWITTPRLDEFKTVGSGNVVIHDVNSSSLKLSLHGSGDIQANGRTQQLDLALMGSGRARLADLLATDVSAGVFGSGDAIVRATGKLDAQMFGSGSLRYVGNPKSMRSSHFGSGRIVSAN</sequence>
<evidence type="ECO:0000313" key="2">
    <source>
        <dbReference type="EMBL" id="MCL6678327.1"/>
    </source>
</evidence>
<evidence type="ECO:0000259" key="1">
    <source>
        <dbReference type="Pfam" id="PF10988"/>
    </source>
</evidence>
<evidence type="ECO:0000313" key="3">
    <source>
        <dbReference type="Proteomes" id="UP001165343"/>
    </source>
</evidence>
<dbReference type="Pfam" id="PF10988">
    <property type="entry name" value="DUF2807"/>
    <property type="match status" value="1"/>
</dbReference>
<dbReference type="EMBL" id="JAMGBC010000001">
    <property type="protein sequence ID" value="MCL6678327.1"/>
    <property type="molecule type" value="Genomic_DNA"/>
</dbReference>
<name>A0ABT0RDJ4_9SPHN</name>
<gene>
    <name evidence="2" type="ORF">LZ519_03210</name>
</gene>
<dbReference type="PANTHER" id="PTHR39200">
    <property type="entry name" value="HYPOTHETICAL EXPORTED PROTEIN"/>
    <property type="match status" value="1"/>
</dbReference>
<comment type="caution">
    <text evidence="2">The sequence shown here is derived from an EMBL/GenBank/DDBJ whole genome shotgun (WGS) entry which is preliminary data.</text>
</comment>
<dbReference type="Gene3D" id="2.160.20.120">
    <property type="match status" value="1"/>
</dbReference>
<dbReference type="InterPro" id="IPR021255">
    <property type="entry name" value="DUF2807"/>
</dbReference>
<proteinExistence type="predicted"/>
<accession>A0ABT0RDJ4</accession>
<dbReference type="Proteomes" id="UP001165343">
    <property type="component" value="Unassembled WGS sequence"/>
</dbReference>